<name>A0AAJ2B953_9HYPH</name>
<protein>
    <recommendedName>
        <fullName evidence="4">sn-glycerol-3-phosphate-binding periplasmic protein UgpB</fullName>
    </recommendedName>
</protein>
<organism evidence="10 11">
    <name type="scientific">Agrobacterium larrymoorei</name>
    <dbReference type="NCBI Taxonomy" id="160699"/>
    <lineage>
        <taxon>Bacteria</taxon>
        <taxon>Pseudomonadati</taxon>
        <taxon>Pseudomonadota</taxon>
        <taxon>Alphaproteobacteria</taxon>
        <taxon>Hyphomicrobiales</taxon>
        <taxon>Rhizobiaceae</taxon>
        <taxon>Rhizobium/Agrobacterium group</taxon>
        <taxon>Agrobacterium</taxon>
    </lineage>
</organism>
<comment type="subunit">
    <text evidence="3">The complex is composed of two ATP-binding proteins (UgpC), two transmembrane proteins (UgpA and UgpE) and a solute-binding protein (UgpB).</text>
</comment>
<feature type="chain" id="PRO_5042559562" description="sn-glycerol-3-phosphate-binding periplasmic protein UgpB" evidence="9">
    <location>
        <begin position="22"/>
        <end position="435"/>
    </location>
</feature>
<dbReference type="RefSeq" id="WP_309770745.1">
    <property type="nucleotide sequence ID" value="NZ_JAVIZC010000002.1"/>
</dbReference>
<dbReference type="AlphaFoldDB" id="A0AAJ2B953"/>
<evidence type="ECO:0000313" key="10">
    <source>
        <dbReference type="EMBL" id="MDR6101836.1"/>
    </source>
</evidence>
<comment type="caution">
    <text evidence="10">The sequence shown here is derived from an EMBL/GenBank/DDBJ whole genome shotgun (WGS) entry which is preliminary data.</text>
</comment>
<comment type="function">
    <text evidence="8">Part of the ABC transporter complex UgpBAEC involved in sn-glycerol-3-phosphate (G3P) import. Binds G3P.</text>
</comment>
<dbReference type="GO" id="GO:0042597">
    <property type="term" value="C:periplasmic space"/>
    <property type="evidence" value="ECO:0007669"/>
    <property type="project" value="UniProtKB-SubCell"/>
</dbReference>
<dbReference type="Proteomes" id="UP001255601">
    <property type="component" value="Unassembled WGS sequence"/>
</dbReference>
<evidence type="ECO:0000256" key="7">
    <source>
        <dbReference type="ARBA" id="ARBA00022764"/>
    </source>
</evidence>
<reference evidence="10" key="1">
    <citation type="submission" date="2023-08" db="EMBL/GenBank/DDBJ databases">
        <title>Functional and genomic diversity of the sorghum phyllosphere microbiome.</title>
        <authorList>
            <person name="Shade A."/>
        </authorList>
    </citation>
    <scope>NUCLEOTIDE SEQUENCE</scope>
    <source>
        <strain evidence="10">SORGH_AS_0974</strain>
    </source>
</reference>
<proteinExistence type="inferred from homology"/>
<feature type="signal peptide" evidence="9">
    <location>
        <begin position="1"/>
        <end position="21"/>
    </location>
</feature>
<accession>A0AAJ2B953</accession>
<keyword evidence="7" id="KW-0574">Periplasm</keyword>
<dbReference type="SUPFAM" id="SSF53850">
    <property type="entry name" value="Periplasmic binding protein-like II"/>
    <property type="match status" value="1"/>
</dbReference>
<dbReference type="PROSITE" id="PS51257">
    <property type="entry name" value="PROKAR_LIPOPROTEIN"/>
    <property type="match status" value="1"/>
</dbReference>
<evidence type="ECO:0000313" key="11">
    <source>
        <dbReference type="Proteomes" id="UP001255601"/>
    </source>
</evidence>
<dbReference type="EMBL" id="JAVIZC010000002">
    <property type="protein sequence ID" value="MDR6101836.1"/>
    <property type="molecule type" value="Genomic_DNA"/>
</dbReference>
<evidence type="ECO:0000256" key="5">
    <source>
        <dbReference type="ARBA" id="ARBA00022448"/>
    </source>
</evidence>
<evidence type="ECO:0000256" key="8">
    <source>
        <dbReference type="ARBA" id="ARBA00034473"/>
    </source>
</evidence>
<gene>
    <name evidence="10" type="ORF">QE369_002033</name>
</gene>
<dbReference type="InterPro" id="IPR050490">
    <property type="entry name" value="Bact_solute-bd_prot1"/>
</dbReference>
<evidence type="ECO:0000256" key="4">
    <source>
        <dbReference type="ARBA" id="ARBA00017470"/>
    </source>
</evidence>
<keyword evidence="5" id="KW-0813">Transport</keyword>
<keyword evidence="6 9" id="KW-0732">Signal</keyword>
<evidence type="ECO:0000256" key="9">
    <source>
        <dbReference type="SAM" id="SignalP"/>
    </source>
</evidence>
<comment type="subcellular location">
    <subcellularLocation>
        <location evidence="1">Periplasm</location>
    </subcellularLocation>
</comment>
<dbReference type="InterPro" id="IPR006059">
    <property type="entry name" value="SBP"/>
</dbReference>
<evidence type="ECO:0000256" key="3">
    <source>
        <dbReference type="ARBA" id="ARBA00011557"/>
    </source>
</evidence>
<evidence type="ECO:0000256" key="1">
    <source>
        <dbReference type="ARBA" id="ARBA00004418"/>
    </source>
</evidence>
<evidence type="ECO:0000256" key="2">
    <source>
        <dbReference type="ARBA" id="ARBA00008520"/>
    </source>
</evidence>
<dbReference type="Gene3D" id="3.40.190.10">
    <property type="entry name" value="Periplasmic binding protein-like II"/>
    <property type="match status" value="2"/>
</dbReference>
<dbReference type="PANTHER" id="PTHR43649">
    <property type="entry name" value="ARABINOSE-BINDING PROTEIN-RELATED"/>
    <property type="match status" value="1"/>
</dbReference>
<dbReference type="Pfam" id="PF13416">
    <property type="entry name" value="SBP_bac_8"/>
    <property type="match status" value="1"/>
</dbReference>
<sequence length="435" mass="47374">MKLSTLAAAAALLSCTTSAHAANIEFWYGNTGPVETAIRAQCDAFNASQSEHKVTCVGQGNYEVLMQKAIAAYRAKNAPVLLQVLDAGTLDLMLSDAVVPVQDELPDVKWDSYIAGARTYYETSKGKLFAQPYNASTLLFYTNRTELEKAGITKTPETWEEVVDAARTLKASGSTCPFVTNAEPWIVFEQFAARHGQPIASKHNGYDGLDAEYVFNKGLIAKHLTNLVDWRKEGLVRLNGDTKGGNLVASFSSGECAMIEASSGSYTTFTKAFEGKYELTVGLAPIYKGETRHNTLVGGASVYIMKGHSKDEIDGAKAFLNFVRQPEQQMTFSAATGYVPVTNDVLDAIAKSPDAKSPKYATAAIGIQSMSAPSTPDTRGIRLGSYIQFRQIWTEETQKAFAGQQSMQAALDNSKKRGDELLRRFQQTYKGVELP</sequence>
<dbReference type="PANTHER" id="PTHR43649:SF31">
    <property type="entry name" value="SN-GLYCEROL-3-PHOSPHATE-BINDING PERIPLASMIC PROTEIN UGPB"/>
    <property type="match status" value="1"/>
</dbReference>
<comment type="similarity">
    <text evidence="2">Belongs to the bacterial solute-binding protein 1 family.</text>
</comment>
<evidence type="ECO:0000256" key="6">
    <source>
        <dbReference type="ARBA" id="ARBA00022729"/>
    </source>
</evidence>